<gene>
    <name evidence="2" type="ORF">DCC39_08290</name>
</gene>
<evidence type="ECO:0000313" key="3">
    <source>
        <dbReference type="Proteomes" id="UP000245998"/>
    </source>
</evidence>
<keyword evidence="1" id="KW-1133">Transmembrane helix</keyword>
<dbReference type="Pfam" id="PF19728">
    <property type="entry name" value="DUF6220"/>
    <property type="match status" value="1"/>
</dbReference>
<accession>A0A2U1K4Q5</accession>
<proteinExistence type="predicted"/>
<keyword evidence="1" id="KW-0472">Membrane</keyword>
<dbReference type="Proteomes" id="UP000245998">
    <property type="component" value="Unassembled WGS sequence"/>
</dbReference>
<feature type="transmembrane region" description="Helical" evidence="1">
    <location>
        <begin position="77"/>
        <end position="95"/>
    </location>
</feature>
<comment type="caution">
    <text evidence="2">The sequence shown here is derived from an EMBL/GenBank/DDBJ whole genome shotgun (WGS) entry which is preliminary data.</text>
</comment>
<dbReference type="OrthoDB" id="165966at2"/>
<feature type="transmembrane region" description="Helical" evidence="1">
    <location>
        <begin position="101"/>
        <end position="123"/>
    </location>
</feature>
<keyword evidence="3" id="KW-1185">Reference proteome</keyword>
<dbReference type="AlphaFoldDB" id="A0A2U1K4Q5"/>
<feature type="transmembrane region" description="Helical" evidence="1">
    <location>
        <begin position="51"/>
        <end position="70"/>
    </location>
</feature>
<evidence type="ECO:0000256" key="1">
    <source>
        <dbReference type="SAM" id="Phobius"/>
    </source>
</evidence>
<keyword evidence="1" id="KW-0812">Transmembrane</keyword>
<feature type="transmembrane region" description="Helical" evidence="1">
    <location>
        <begin position="15"/>
        <end position="39"/>
    </location>
</feature>
<organism evidence="2 3">
    <name type="scientific">Pueribacillus theae</name>
    <dbReference type="NCBI Taxonomy" id="2171751"/>
    <lineage>
        <taxon>Bacteria</taxon>
        <taxon>Bacillati</taxon>
        <taxon>Bacillota</taxon>
        <taxon>Bacilli</taxon>
        <taxon>Bacillales</taxon>
        <taxon>Bacillaceae</taxon>
        <taxon>Pueribacillus</taxon>
    </lineage>
</organism>
<evidence type="ECO:0000313" key="2">
    <source>
        <dbReference type="EMBL" id="PWA11928.1"/>
    </source>
</evidence>
<sequence>MNLEVNNTRIRVGRIIYFALAIIFTLCIIAQVFFAGMAIFLNPGAWMKHMIFVHLFGFNVPVLMFIFAVVGAMPRWAYWQLFGVLVSIFFMYYTANIKVMLPWAGALHPVIGILLFVLSYSIVLKSWHLIMKKPERED</sequence>
<dbReference type="InterPro" id="IPR046192">
    <property type="entry name" value="DUF6220"/>
</dbReference>
<reference evidence="2 3" key="1">
    <citation type="submission" date="2018-04" db="EMBL/GenBank/DDBJ databases">
        <title>Camelliibacillus theae gen. nov., sp. nov., isolated from Pu'er tea.</title>
        <authorList>
            <person name="Niu L."/>
        </authorList>
    </citation>
    <scope>NUCLEOTIDE SEQUENCE [LARGE SCALE GENOMIC DNA]</scope>
    <source>
        <strain evidence="2 3">T8</strain>
    </source>
</reference>
<name>A0A2U1K4Q5_9BACI</name>
<protein>
    <submittedName>
        <fullName evidence="2">Uncharacterized protein</fullName>
    </submittedName>
</protein>
<dbReference type="EMBL" id="QCZG01000014">
    <property type="protein sequence ID" value="PWA11928.1"/>
    <property type="molecule type" value="Genomic_DNA"/>
</dbReference>